<keyword evidence="5" id="KW-0349">Heme</keyword>
<keyword evidence="8" id="KW-0560">Oxidoreductase</keyword>
<keyword evidence="7 14" id="KW-0106">Calcium</keyword>
<evidence type="ECO:0000256" key="8">
    <source>
        <dbReference type="ARBA" id="ARBA00023002"/>
    </source>
</evidence>
<dbReference type="AlphaFoldDB" id="A0A8J5HTS5"/>
<dbReference type="GO" id="GO:0042744">
    <property type="term" value="P:hydrogen peroxide catabolic process"/>
    <property type="evidence" value="ECO:0007669"/>
    <property type="project" value="UniProtKB-KW"/>
</dbReference>
<gene>
    <name evidence="17" type="ORF">ZIOFF_000563</name>
</gene>
<comment type="similarity">
    <text evidence="2">Belongs to the peroxidase family. Ascorbate peroxidase subfamily.</text>
</comment>
<dbReference type="SUPFAM" id="SSF48113">
    <property type="entry name" value="Heme-dependent peroxidases"/>
    <property type="match status" value="1"/>
</dbReference>
<dbReference type="EMBL" id="JACMSC010000001">
    <property type="protein sequence ID" value="KAG6535541.1"/>
    <property type="molecule type" value="Genomic_DNA"/>
</dbReference>
<dbReference type="GO" id="GO:0140825">
    <property type="term" value="F:lactoperoxidase activity"/>
    <property type="evidence" value="ECO:0007669"/>
    <property type="project" value="UniProtKB-EC"/>
</dbReference>
<keyword evidence="18" id="KW-1185">Reference proteome</keyword>
<feature type="binding site" evidence="14">
    <location>
        <position position="192"/>
    </location>
    <ligand>
        <name>Ca(2+)</name>
        <dbReference type="ChEBI" id="CHEBI:29108"/>
        <label>2</label>
    </ligand>
</feature>
<comment type="cofactor">
    <cofactor evidence="14">
        <name>heme b</name>
        <dbReference type="ChEBI" id="CHEBI:60344"/>
    </cofactor>
    <text evidence="14">Binds 1 heme b (iron(II)-protoporphyrin IX) group per subunit.</text>
</comment>
<protein>
    <recommendedName>
        <fullName evidence="3">peroxidase</fullName>
        <ecNumber evidence="3">1.11.1.7</ecNumber>
    </recommendedName>
</protein>
<dbReference type="Gene3D" id="1.10.420.10">
    <property type="entry name" value="Peroxidase, domain 2"/>
    <property type="match status" value="1"/>
</dbReference>
<keyword evidence="6 14" id="KW-0479">Metal-binding</keyword>
<dbReference type="GO" id="GO:0020037">
    <property type="term" value="F:heme binding"/>
    <property type="evidence" value="ECO:0007669"/>
    <property type="project" value="InterPro"/>
</dbReference>
<feature type="binding site" evidence="14">
    <location>
        <position position="24"/>
    </location>
    <ligand>
        <name>Ca(2+)</name>
        <dbReference type="ChEBI" id="CHEBI:29108"/>
        <label>1</label>
    </ligand>
</feature>
<organism evidence="17 18">
    <name type="scientific">Zingiber officinale</name>
    <name type="common">Ginger</name>
    <name type="synonym">Amomum zingiber</name>
    <dbReference type="NCBI Taxonomy" id="94328"/>
    <lineage>
        <taxon>Eukaryota</taxon>
        <taxon>Viridiplantae</taxon>
        <taxon>Streptophyta</taxon>
        <taxon>Embryophyta</taxon>
        <taxon>Tracheophyta</taxon>
        <taxon>Spermatophyta</taxon>
        <taxon>Magnoliopsida</taxon>
        <taxon>Liliopsida</taxon>
        <taxon>Zingiberales</taxon>
        <taxon>Zingiberaceae</taxon>
        <taxon>Zingiber</taxon>
    </lineage>
</organism>
<evidence type="ECO:0000256" key="10">
    <source>
        <dbReference type="ARBA" id="ARBA00023157"/>
    </source>
</evidence>
<evidence type="ECO:0000256" key="14">
    <source>
        <dbReference type="PIRSR" id="PIRSR600823-3"/>
    </source>
</evidence>
<dbReference type="PRINTS" id="PR00458">
    <property type="entry name" value="PEROXIDASE"/>
</dbReference>
<accession>A0A8J5HTS5</accession>
<dbReference type="PROSITE" id="PS00435">
    <property type="entry name" value="PEROXIDASE_1"/>
    <property type="match status" value="1"/>
</dbReference>
<feature type="binding site" evidence="14">
    <location>
        <position position="22"/>
    </location>
    <ligand>
        <name>Ca(2+)</name>
        <dbReference type="ChEBI" id="CHEBI:29108"/>
        <label>1</label>
    </ligand>
</feature>
<evidence type="ECO:0000256" key="15">
    <source>
        <dbReference type="PIRSR" id="PIRSR600823-5"/>
    </source>
</evidence>
<evidence type="ECO:0000256" key="13">
    <source>
        <dbReference type="PIRSR" id="PIRSR600823-2"/>
    </source>
</evidence>
<dbReference type="Proteomes" id="UP000734854">
    <property type="component" value="Unassembled WGS sequence"/>
</dbReference>
<dbReference type="InterPro" id="IPR000823">
    <property type="entry name" value="Peroxidase_pln"/>
</dbReference>
<reference evidence="17 18" key="1">
    <citation type="submission" date="2020-08" db="EMBL/GenBank/DDBJ databases">
        <title>Plant Genome Project.</title>
        <authorList>
            <person name="Zhang R.-G."/>
        </authorList>
    </citation>
    <scope>NUCLEOTIDE SEQUENCE [LARGE SCALE GENOMIC DNA]</scope>
    <source>
        <tissue evidence="17">Rhizome</tissue>
    </source>
</reference>
<evidence type="ECO:0000256" key="7">
    <source>
        <dbReference type="ARBA" id="ARBA00022837"/>
    </source>
</evidence>
<keyword evidence="10 15" id="KW-1015">Disulfide bond</keyword>
<dbReference type="EC" id="1.11.1.7" evidence="3"/>
<dbReference type="Pfam" id="PF00141">
    <property type="entry name" value="peroxidase"/>
    <property type="match status" value="1"/>
</dbReference>
<dbReference type="GO" id="GO:0046872">
    <property type="term" value="F:metal ion binding"/>
    <property type="evidence" value="ECO:0007669"/>
    <property type="project" value="UniProtKB-KW"/>
</dbReference>
<evidence type="ECO:0000256" key="11">
    <source>
        <dbReference type="ARBA" id="ARBA00023180"/>
    </source>
</evidence>
<dbReference type="PANTHER" id="PTHR31388">
    <property type="entry name" value="PEROXIDASE 72-RELATED"/>
    <property type="match status" value="1"/>
</dbReference>
<evidence type="ECO:0000256" key="12">
    <source>
        <dbReference type="ARBA" id="ARBA00023324"/>
    </source>
</evidence>
<feature type="disulfide bond" evidence="15">
    <location>
        <begin position="149"/>
        <end position="174"/>
    </location>
</feature>
<evidence type="ECO:0000256" key="9">
    <source>
        <dbReference type="ARBA" id="ARBA00023004"/>
    </source>
</evidence>
<comment type="cofactor">
    <cofactor evidence="14">
        <name>Ca(2+)</name>
        <dbReference type="ChEBI" id="CHEBI:29108"/>
    </cofactor>
    <text evidence="14">Binds 2 calcium ions per subunit.</text>
</comment>
<feature type="binding site" evidence="14">
    <location>
        <position position="197"/>
    </location>
    <ligand>
        <name>Ca(2+)</name>
        <dbReference type="ChEBI" id="CHEBI:29108"/>
        <label>2</label>
    </ligand>
</feature>
<feature type="binding site" evidence="14">
    <location>
        <position position="189"/>
    </location>
    <ligand>
        <name>Ca(2+)</name>
        <dbReference type="ChEBI" id="CHEBI:29108"/>
        <label>2</label>
    </ligand>
</feature>
<evidence type="ECO:0000259" key="16">
    <source>
        <dbReference type="PROSITE" id="PS50873"/>
    </source>
</evidence>
<sequence length="271" mass="29624">MASTQKTRAPSWKSSIAPVEVGCDASLLLDDTPTFRGEKTAKPNNNSVRGFDVIDRIKAAVEKVCPGVVSCADILAITSRDSVVIVRPNWEVKLGRRDSRKASFAKANTEIPPPFSSLANLTAFFARKGLSQGDMIALSGAHTIGLAQCFTFRDRIYNDTDIDGSFAKMRQANCPRPVGFGDSNLAPLDLQTPTVFDNDYYNNLVAFKGLLHSDQELFKTIGSNSAPLVKYYAGNTAAFFNDFVVGMIKMSDIRPLTGKKGEIRKNCRKVN</sequence>
<dbReference type="PROSITE" id="PS50873">
    <property type="entry name" value="PEROXIDASE_4"/>
    <property type="match status" value="1"/>
</dbReference>
<dbReference type="InterPro" id="IPR002016">
    <property type="entry name" value="Haem_peroxidase"/>
</dbReference>
<feature type="domain" description="Plant heme peroxidase family profile" evidence="16">
    <location>
        <begin position="22"/>
        <end position="271"/>
    </location>
</feature>
<keyword evidence="4" id="KW-0575">Peroxidase</keyword>
<evidence type="ECO:0000256" key="3">
    <source>
        <dbReference type="ARBA" id="ARBA00012313"/>
    </source>
</evidence>
<dbReference type="FunFam" id="1.10.420.10:FF:000006">
    <property type="entry name" value="Peroxidase"/>
    <property type="match status" value="1"/>
</dbReference>
<evidence type="ECO:0000313" key="18">
    <source>
        <dbReference type="Proteomes" id="UP000734854"/>
    </source>
</evidence>
<comment type="caution">
    <text evidence="17">The sequence shown here is derived from an EMBL/GenBank/DDBJ whole genome shotgun (WGS) entry which is preliminary data.</text>
</comment>
<feature type="binding site" evidence="14">
    <location>
        <position position="26"/>
    </location>
    <ligand>
        <name>Ca(2+)</name>
        <dbReference type="ChEBI" id="CHEBI:29108"/>
        <label>1</label>
    </ligand>
</feature>
<keyword evidence="12" id="KW-0376">Hydrogen peroxide</keyword>
<dbReference type="PRINTS" id="PR00461">
    <property type="entry name" value="PLPEROXIDASE"/>
</dbReference>
<dbReference type="CDD" id="cd00693">
    <property type="entry name" value="secretory_peroxidase"/>
    <property type="match status" value="1"/>
</dbReference>
<comment type="catalytic activity">
    <reaction evidence="1">
        <text>2 a phenolic donor + H2O2 = 2 a phenolic radical donor + 2 H2O</text>
        <dbReference type="Rhea" id="RHEA:56136"/>
        <dbReference type="ChEBI" id="CHEBI:15377"/>
        <dbReference type="ChEBI" id="CHEBI:16240"/>
        <dbReference type="ChEBI" id="CHEBI:139520"/>
        <dbReference type="ChEBI" id="CHEBI:139521"/>
        <dbReference type="EC" id="1.11.1.7"/>
    </reaction>
</comment>
<keyword evidence="9 14" id="KW-0408">Iron</keyword>
<evidence type="ECO:0000256" key="4">
    <source>
        <dbReference type="ARBA" id="ARBA00022559"/>
    </source>
</evidence>
<feature type="binding site" evidence="14">
    <location>
        <position position="38"/>
    </location>
    <ligand>
        <name>Ca(2+)</name>
        <dbReference type="ChEBI" id="CHEBI:29108"/>
        <label>1</label>
    </ligand>
</feature>
<dbReference type="InterPro" id="IPR019793">
    <property type="entry name" value="Peroxidases_heam-ligand_BS"/>
</dbReference>
<evidence type="ECO:0000256" key="5">
    <source>
        <dbReference type="ARBA" id="ARBA00022617"/>
    </source>
</evidence>
<dbReference type="GO" id="GO:0006979">
    <property type="term" value="P:response to oxidative stress"/>
    <property type="evidence" value="ECO:0007669"/>
    <property type="project" value="InterPro"/>
</dbReference>
<name>A0A8J5HTS5_ZINOF</name>
<dbReference type="InterPro" id="IPR033905">
    <property type="entry name" value="Secretory_peroxidase"/>
</dbReference>
<evidence type="ECO:0000256" key="1">
    <source>
        <dbReference type="ARBA" id="ARBA00000189"/>
    </source>
</evidence>
<keyword evidence="11" id="KW-0325">Glycoprotein</keyword>
<feature type="binding site" evidence="14">
    <location>
        <position position="143"/>
    </location>
    <ligand>
        <name>Ca(2+)</name>
        <dbReference type="ChEBI" id="CHEBI:29108"/>
        <label>2</label>
    </ligand>
</feature>
<feature type="binding site" description="axial binding residue" evidence="14">
    <location>
        <position position="142"/>
    </location>
    <ligand>
        <name>heme b</name>
        <dbReference type="ChEBI" id="CHEBI:60344"/>
    </ligand>
    <ligandPart>
        <name>Fe</name>
        <dbReference type="ChEBI" id="CHEBI:18248"/>
    </ligandPart>
</feature>
<feature type="disulfide bond" evidence="15">
    <location>
        <begin position="71"/>
        <end position="267"/>
    </location>
</feature>
<dbReference type="PANTHER" id="PTHR31388:SF24">
    <property type="entry name" value="PEROXIDASE 52"/>
    <property type="match status" value="1"/>
</dbReference>
<evidence type="ECO:0000256" key="6">
    <source>
        <dbReference type="ARBA" id="ARBA00022723"/>
    </source>
</evidence>
<dbReference type="InterPro" id="IPR010255">
    <property type="entry name" value="Haem_peroxidase_sf"/>
</dbReference>
<proteinExistence type="inferred from homology"/>
<dbReference type="Gene3D" id="1.10.520.10">
    <property type="match status" value="1"/>
</dbReference>
<evidence type="ECO:0000313" key="17">
    <source>
        <dbReference type="EMBL" id="KAG6535541.1"/>
    </source>
</evidence>
<feature type="binding site" evidence="13">
    <location>
        <position position="112"/>
    </location>
    <ligand>
        <name>substrate</name>
    </ligand>
</feature>
<evidence type="ECO:0000256" key="2">
    <source>
        <dbReference type="ARBA" id="ARBA00006873"/>
    </source>
</evidence>